<evidence type="ECO:0000313" key="3">
    <source>
        <dbReference type="RefSeq" id="XP_021109695.1"/>
    </source>
</evidence>
<reference evidence="3" key="1">
    <citation type="submission" date="2025-08" db="UniProtKB">
        <authorList>
            <consortium name="RefSeq"/>
        </authorList>
    </citation>
    <scope>IDENTIFICATION</scope>
</reference>
<evidence type="ECO:0000313" key="2">
    <source>
        <dbReference type="Proteomes" id="UP000694906"/>
    </source>
</evidence>
<gene>
    <name evidence="3" type="primary">LOC110348062</name>
</gene>
<sequence>MKSPRPTLLVCWETRSALVAALSELQSLSYPSCALLCLEILTAPQLLHAKWSPGPLPAPQTLCSRGAHCPLCLQSWELAFCPILRLSRVSPALGDFHEFAGAEISLRSFSQAQPCAGQLCFFPPGSGGCSGLFVGYTVSFHLQHHLPSKRNKEVRDHSKGGRDAKEGKRRTFLPGGSSEIQGQEWFPNLEVWLLIFPLVAYRISVTEHSALTDSRPVQPGQDHQSYVMMKKVIGES</sequence>
<dbReference type="RefSeq" id="XP_021109695.1">
    <property type="nucleotide sequence ID" value="XM_021254036.1"/>
</dbReference>
<organism evidence="2 3">
    <name type="scientific">Heterocephalus glaber</name>
    <name type="common">Naked mole rat</name>
    <dbReference type="NCBI Taxonomy" id="10181"/>
    <lineage>
        <taxon>Eukaryota</taxon>
        <taxon>Metazoa</taxon>
        <taxon>Chordata</taxon>
        <taxon>Craniata</taxon>
        <taxon>Vertebrata</taxon>
        <taxon>Euteleostomi</taxon>
        <taxon>Mammalia</taxon>
        <taxon>Eutheria</taxon>
        <taxon>Euarchontoglires</taxon>
        <taxon>Glires</taxon>
        <taxon>Rodentia</taxon>
        <taxon>Hystricomorpha</taxon>
        <taxon>Bathyergidae</taxon>
        <taxon>Heterocephalus</taxon>
    </lineage>
</organism>
<dbReference type="GeneID" id="110348062"/>
<keyword evidence="2" id="KW-1185">Reference proteome</keyword>
<name>A0AAX6SKJ0_HETGA</name>
<evidence type="ECO:0000256" key="1">
    <source>
        <dbReference type="SAM" id="MobiDB-lite"/>
    </source>
</evidence>
<proteinExistence type="predicted"/>
<feature type="region of interest" description="Disordered" evidence="1">
    <location>
        <begin position="148"/>
        <end position="173"/>
    </location>
</feature>
<accession>A0AAX6SKJ0</accession>
<dbReference type="AlphaFoldDB" id="A0AAX6SKJ0"/>
<dbReference type="Proteomes" id="UP000694906">
    <property type="component" value="Unplaced"/>
</dbReference>
<feature type="compositionally biased region" description="Basic and acidic residues" evidence="1">
    <location>
        <begin position="150"/>
        <end position="166"/>
    </location>
</feature>
<protein>
    <submittedName>
        <fullName evidence="3">Uncharacterized protein LOC110348062</fullName>
    </submittedName>
</protein>